<reference evidence="2 3" key="1">
    <citation type="journal article" date="2012" name="PLoS Pathog.">
        <title>Diverse lifestyles and strategies of plant pathogenesis encoded in the genomes of eighteen Dothideomycetes fungi.</title>
        <authorList>
            <person name="Ohm R.A."/>
            <person name="Feau N."/>
            <person name="Henrissat B."/>
            <person name="Schoch C.L."/>
            <person name="Horwitz B.A."/>
            <person name="Barry K.W."/>
            <person name="Condon B.J."/>
            <person name="Copeland A.C."/>
            <person name="Dhillon B."/>
            <person name="Glaser F."/>
            <person name="Hesse C.N."/>
            <person name="Kosti I."/>
            <person name="LaButti K."/>
            <person name="Lindquist E.A."/>
            <person name="Lucas S."/>
            <person name="Salamov A.A."/>
            <person name="Bradshaw R.E."/>
            <person name="Ciuffetti L."/>
            <person name="Hamelin R.C."/>
            <person name="Kema G.H.J."/>
            <person name="Lawrence C."/>
            <person name="Scott J.A."/>
            <person name="Spatafora J.W."/>
            <person name="Turgeon B.G."/>
            <person name="de Wit P.J.G.M."/>
            <person name="Zhong S."/>
            <person name="Goodwin S.B."/>
            <person name="Grigoriev I.V."/>
        </authorList>
    </citation>
    <scope>NUCLEOTIDE SEQUENCE [LARGE SCALE GENOMIC DNA]</scope>
    <source>
        <strain evidence="2 3">UAMH 10762</strain>
    </source>
</reference>
<protein>
    <submittedName>
        <fullName evidence="2">Uncharacterized protein</fullName>
    </submittedName>
</protein>
<dbReference type="AlphaFoldDB" id="M2MUB9"/>
<sequence>MRIILAFLAAAAFAHAGLFEQEVFADRKPHADSAEDVINVVNLEIAALGAAISLISPIPGYPEDQDGSSANFTIAGAIESEMCSSLEQDKYEGWKKIPPRIHASDYERVQNATGKLCQSIQLFHTTLSSKKDWIDRLGQLSRYRQLMIIWQNSFMYYGRKLVEVGGMTPQQTVNMDLSFFEVIQALR</sequence>
<dbReference type="GeneID" id="19110794"/>
<evidence type="ECO:0000256" key="1">
    <source>
        <dbReference type="SAM" id="SignalP"/>
    </source>
</evidence>
<gene>
    <name evidence="2" type="ORF">BAUCODRAFT_28855</name>
</gene>
<dbReference type="Proteomes" id="UP000011761">
    <property type="component" value="Unassembled WGS sequence"/>
</dbReference>
<organism evidence="2 3">
    <name type="scientific">Baudoinia panamericana (strain UAMH 10762)</name>
    <name type="common">Angels' share fungus</name>
    <name type="synonym">Baudoinia compniacensis (strain UAMH 10762)</name>
    <dbReference type="NCBI Taxonomy" id="717646"/>
    <lineage>
        <taxon>Eukaryota</taxon>
        <taxon>Fungi</taxon>
        <taxon>Dikarya</taxon>
        <taxon>Ascomycota</taxon>
        <taxon>Pezizomycotina</taxon>
        <taxon>Dothideomycetes</taxon>
        <taxon>Dothideomycetidae</taxon>
        <taxon>Mycosphaerellales</taxon>
        <taxon>Teratosphaeriaceae</taxon>
        <taxon>Baudoinia</taxon>
    </lineage>
</organism>
<name>M2MUB9_BAUPA</name>
<feature type="chain" id="PRO_5004021316" evidence="1">
    <location>
        <begin position="17"/>
        <end position="187"/>
    </location>
</feature>
<evidence type="ECO:0000313" key="2">
    <source>
        <dbReference type="EMBL" id="EMD00502.1"/>
    </source>
</evidence>
<keyword evidence="3" id="KW-1185">Reference proteome</keyword>
<dbReference type="RefSeq" id="XP_007671686.1">
    <property type="nucleotide sequence ID" value="XM_007673496.1"/>
</dbReference>
<evidence type="ECO:0000313" key="3">
    <source>
        <dbReference type="Proteomes" id="UP000011761"/>
    </source>
</evidence>
<feature type="signal peptide" evidence="1">
    <location>
        <begin position="1"/>
        <end position="16"/>
    </location>
</feature>
<proteinExistence type="predicted"/>
<dbReference type="KEGG" id="bcom:BAUCODRAFT_28855"/>
<dbReference type="HOGENOM" id="CLU_1447404_0_0_1"/>
<dbReference type="EMBL" id="KB445550">
    <property type="protein sequence ID" value="EMD00502.1"/>
    <property type="molecule type" value="Genomic_DNA"/>
</dbReference>
<accession>M2MUB9</accession>
<keyword evidence="1" id="KW-0732">Signal</keyword>